<evidence type="ECO:0000256" key="1">
    <source>
        <dbReference type="SAM" id="Phobius"/>
    </source>
</evidence>
<evidence type="ECO:0000313" key="2">
    <source>
        <dbReference type="EMBL" id="MQS16141.1"/>
    </source>
</evidence>
<dbReference type="AlphaFoldDB" id="A0A6N7KXD0"/>
<keyword evidence="3" id="KW-1185">Reference proteome</keyword>
<dbReference type="RefSeq" id="WP_153466880.1">
    <property type="nucleotide sequence ID" value="NZ_WBOF01000002.1"/>
</dbReference>
<keyword evidence="1" id="KW-1133">Transmembrane helix</keyword>
<evidence type="ECO:0000313" key="3">
    <source>
        <dbReference type="Proteomes" id="UP000450000"/>
    </source>
</evidence>
<reference evidence="2 3" key="1">
    <citation type="submission" date="2019-09" db="EMBL/GenBank/DDBJ databases">
        <title>Genome Sequences of Streptomyces kaniharaensis ATCC 21070.</title>
        <authorList>
            <person name="Zhu W."/>
            <person name="De Crecy-Lagard V."/>
            <person name="Richards N.G."/>
        </authorList>
    </citation>
    <scope>NUCLEOTIDE SEQUENCE [LARGE SCALE GENOMIC DNA]</scope>
    <source>
        <strain evidence="2 3">SF-557</strain>
    </source>
</reference>
<dbReference type="OrthoDB" id="3855691at2"/>
<keyword evidence="1" id="KW-0812">Transmembrane</keyword>
<accession>A0A6N7KXD0</accession>
<feature type="transmembrane region" description="Helical" evidence="1">
    <location>
        <begin position="21"/>
        <end position="46"/>
    </location>
</feature>
<dbReference type="Proteomes" id="UP000450000">
    <property type="component" value="Unassembled WGS sequence"/>
</dbReference>
<sequence>MSRRHRRRVNASRPGSVRELLALPALLRVRWPCILAVMAVATVLYAGTLLTASPMPPSQVPAQLDAATHPPGG</sequence>
<gene>
    <name evidence="2" type="ORF">F7Q99_28905</name>
</gene>
<keyword evidence="1" id="KW-0472">Membrane</keyword>
<protein>
    <submittedName>
        <fullName evidence="2">Uncharacterized protein</fullName>
    </submittedName>
</protein>
<comment type="caution">
    <text evidence="2">The sequence shown here is derived from an EMBL/GenBank/DDBJ whole genome shotgun (WGS) entry which is preliminary data.</text>
</comment>
<proteinExistence type="predicted"/>
<organism evidence="2 3">
    <name type="scientific">Streptomyces kaniharaensis</name>
    <dbReference type="NCBI Taxonomy" id="212423"/>
    <lineage>
        <taxon>Bacteria</taxon>
        <taxon>Bacillati</taxon>
        <taxon>Actinomycetota</taxon>
        <taxon>Actinomycetes</taxon>
        <taxon>Kitasatosporales</taxon>
        <taxon>Streptomycetaceae</taxon>
        <taxon>Streptomyces</taxon>
    </lineage>
</organism>
<dbReference type="EMBL" id="WBOF01000002">
    <property type="protein sequence ID" value="MQS16141.1"/>
    <property type="molecule type" value="Genomic_DNA"/>
</dbReference>
<name>A0A6N7KXD0_9ACTN</name>